<reference evidence="2 3" key="1">
    <citation type="journal article" date="2011" name="PLoS Genet.">
        <title>Comparative genomic analysis of human fungal pathogens causing paracoccidioidomycosis.</title>
        <authorList>
            <person name="Desjardins C.A."/>
            <person name="Champion M.D."/>
            <person name="Holder J.W."/>
            <person name="Muszewska A."/>
            <person name="Goldberg J."/>
            <person name="Bailao A.M."/>
            <person name="Brigido M.M."/>
            <person name="Ferreira M.E."/>
            <person name="Garcia A.M."/>
            <person name="Grynberg M."/>
            <person name="Gujja S."/>
            <person name="Heiman D.I."/>
            <person name="Henn M.R."/>
            <person name="Kodira C.D."/>
            <person name="Leon-Narvaez H."/>
            <person name="Longo L.V."/>
            <person name="Ma L.J."/>
            <person name="Malavazi I."/>
            <person name="Matsuo A.L."/>
            <person name="Morais F.V."/>
            <person name="Pereira M."/>
            <person name="Rodriguez-Brito S."/>
            <person name="Sakthikumar S."/>
            <person name="Salem-Izacc S.M."/>
            <person name="Sykes S.M."/>
            <person name="Teixeira M.M."/>
            <person name="Vallejo M.C."/>
            <person name="Walter M.E."/>
            <person name="Yandava C."/>
            <person name="Young S."/>
            <person name="Zeng Q."/>
            <person name="Zucker J."/>
            <person name="Felipe M.S."/>
            <person name="Goldman G.H."/>
            <person name="Haas B.J."/>
            <person name="McEwen J.G."/>
            <person name="Nino-Vega G."/>
            <person name="Puccia R."/>
            <person name="San-Blas G."/>
            <person name="Soares C.M."/>
            <person name="Birren B.W."/>
            <person name="Cuomo C.A."/>
        </authorList>
    </citation>
    <scope>NUCLEOTIDE SEQUENCE [LARGE SCALE GENOMIC DNA]</scope>
    <source>
        <strain evidence="2 3">Pb18</strain>
    </source>
</reference>
<keyword evidence="3" id="KW-1185">Reference proteome</keyword>
<gene>
    <name evidence="2" type="ORF">PADG_03434</name>
</gene>
<evidence type="ECO:0000313" key="3">
    <source>
        <dbReference type="Proteomes" id="UP000001628"/>
    </source>
</evidence>
<evidence type="ECO:0000256" key="1">
    <source>
        <dbReference type="SAM" id="MobiDB-lite"/>
    </source>
</evidence>
<name>C1G564_PARBD</name>
<proteinExistence type="predicted"/>
<dbReference type="VEuPathDB" id="FungiDB:PADG_03434"/>
<dbReference type="AlphaFoldDB" id="C1G564"/>
<dbReference type="Proteomes" id="UP000001628">
    <property type="component" value="Unassembled WGS sequence"/>
</dbReference>
<dbReference type="KEGG" id="pbn:PADG_03434"/>
<dbReference type="EMBL" id="KN275959">
    <property type="protein sequence ID" value="EEH47336.2"/>
    <property type="molecule type" value="Genomic_DNA"/>
</dbReference>
<accession>C1G564</accession>
<dbReference type="HOGENOM" id="CLU_2306915_0_0_1"/>
<sequence length="100" mass="11138">MTLREKNVGSCMGSQWTTESPFELWVLIASQSLCISSGDVTAGSVFLQSWFHTRRDLGYFHSRDMLQVLVIQPPPVPLPDIDPPPTKKVISSSDREYGAV</sequence>
<feature type="compositionally biased region" description="Pro residues" evidence="1">
    <location>
        <begin position="76"/>
        <end position="86"/>
    </location>
</feature>
<evidence type="ECO:0000313" key="2">
    <source>
        <dbReference type="EMBL" id="EEH47336.2"/>
    </source>
</evidence>
<dbReference type="InParanoid" id="C1G564"/>
<organism evidence="2 3">
    <name type="scientific">Paracoccidioides brasiliensis (strain Pb18)</name>
    <dbReference type="NCBI Taxonomy" id="502780"/>
    <lineage>
        <taxon>Eukaryota</taxon>
        <taxon>Fungi</taxon>
        <taxon>Dikarya</taxon>
        <taxon>Ascomycota</taxon>
        <taxon>Pezizomycotina</taxon>
        <taxon>Eurotiomycetes</taxon>
        <taxon>Eurotiomycetidae</taxon>
        <taxon>Onygenales</taxon>
        <taxon>Ajellomycetaceae</taxon>
        <taxon>Paracoccidioides</taxon>
    </lineage>
</organism>
<dbReference type="RefSeq" id="XP_010758403.1">
    <property type="nucleotide sequence ID" value="XM_010760101.1"/>
</dbReference>
<dbReference type="GeneID" id="22582738"/>
<protein>
    <submittedName>
        <fullName evidence="2">Uncharacterized protein</fullName>
    </submittedName>
</protein>
<feature type="region of interest" description="Disordered" evidence="1">
    <location>
        <begin position="76"/>
        <end position="100"/>
    </location>
</feature>